<dbReference type="RefSeq" id="WP_277414716.1">
    <property type="nucleotide sequence ID" value="NZ_CP119083.1"/>
</dbReference>
<accession>A0ABY8B7P0</accession>
<feature type="signal peptide" evidence="1">
    <location>
        <begin position="1"/>
        <end position="22"/>
    </location>
</feature>
<gene>
    <name evidence="2" type="ORF">PX653_21335</name>
</gene>
<dbReference type="EMBL" id="CP119083">
    <property type="protein sequence ID" value="WEF31949.1"/>
    <property type="molecule type" value="Genomic_DNA"/>
</dbReference>
<proteinExistence type="predicted"/>
<name>A0ABY8B7P0_9BURK</name>
<organism evidence="2 3">
    <name type="scientific">Pseudoduganella chitinolytica</name>
    <dbReference type="NCBI Taxonomy" id="34070"/>
    <lineage>
        <taxon>Bacteria</taxon>
        <taxon>Pseudomonadati</taxon>
        <taxon>Pseudomonadota</taxon>
        <taxon>Betaproteobacteria</taxon>
        <taxon>Burkholderiales</taxon>
        <taxon>Oxalobacteraceae</taxon>
        <taxon>Telluria group</taxon>
        <taxon>Pseudoduganella</taxon>
    </lineage>
</organism>
<keyword evidence="1" id="KW-0732">Signal</keyword>
<sequence length="88" mass="8950">MRTLRFLLIALFFLLGSTAALAASYDTCCPQDECTAERCAAMGCLSAAPALAVDTSHAVAVAPATAAASAPLPCAGPLVVRDVWTPPD</sequence>
<protein>
    <submittedName>
        <fullName evidence="2">Uncharacterized protein</fullName>
    </submittedName>
</protein>
<dbReference type="Proteomes" id="UP001216510">
    <property type="component" value="Chromosome"/>
</dbReference>
<evidence type="ECO:0000256" key="1">
    <source>
        <dbReference type="SAM" id="SignalP"/>
    </source>
</evidence>
<keyword evidence="3" id="KW-1185">Reference proteome</keyword>
<feature type="chain" id="PRO_5046526713" evidence="1">
    <location>
        <begin position="23"/>
        <end position="88"/>
    </location>
</feature>
<reference evidence="2 3" key="1">
    <citation type="submission" date="2023-02" db="EMBL/GenBank/DDBJ databases">
        <title>Gemone sequence of Telluria chitinolytica ACM 3522T.</title>
        <authorList>
            <person name="Frediansyah A."/>
            <person name="Miess H."/>
            <person name="Gross H."/>
        </authorList>
    </citation>
    <scope>NUCLEOTIDE SEQUENCE [LARGE SCALE GENOMIC DNA]</scope>
    <source>
        <strain evidence="2 3">ACM 3522</strain>
    </source>
</reference>
<evidence type="ECO:0000313" key="2">
    <source>
        <dbReference type="EMBL" id="WEF31949.1"/>
    </source>
</evidence>
<evidence type="ECO:0000313" key="3">
    <source>
        <dbReference type="Proteomes" id="UP001216510"/>
    </source>
</evidence>